<sequence>MTNPDASELTPRIGKVARRELALRGYTRYHQLTTVTPQELLRIHGVGPKAIRILAEELETRGLGFAAA</sequence>
<dbReference type="KEGG" id="gyu:FE374_09630"/>
<evidence type="ECO:0000313" key="2">
    <source>
        <dbReference type="Proteomes" id="UP000314616"/>
    </source>
</evidence>
<dbReference type="Gene3D" id="1.10.150.20">
    <property type="entry name" value="5' to 3' exonuclease, C-terminal subdomain"/>
    <property type="match status" value="1"/>
</dbReference>
<accession>A0A5B8C3J0</accession>
<name>A0A5B8C3J0_9MICO</name>
<gene>
    <name evidence="1" type="ORF">FE374_09630</name>
</gene>
<dbReference type="RefSeq" id="WP_139928580.1">
    <property type="nucleotide sequence ID" value="NZ_CP040915.1"/>
</dbReference>
<dbReference type="Proteomes" id="UP000314616">
    <property type="component" value="Chromosome"/>
</dbReference>
<protein>
    <recommendedName>
        <fullName evidence="3">DNA-binding protein</fullName>
    </recommendedName>
</protein>
<dbReference type="AlphaFoldDB" id="A0A5B8C3J0"/>
<evidence type="ECO:0008006" key="3">
    <source>
        <dbReference type="Google" id="ProtNLM"/>
    </source>
</evidence>
<dbReference type="SUPFAM" id="SSF47789">
    <property type="entry name" value="C-terminal domain of RNA polymerase alpha subunit"/>
    <property type="match status" value="1"/>
</dbReference>
<dbReference type="OrthoDB" id="7950977at2"/>
<evidence type="ECO:0000313" key="1">
    <source>
        <dbReference type="EMBL" id="QDC24838.1"/>
    </source>
</evidence>
<organism evidence="1 2">
    <name type="scientific">Georgenia yuyongxinii</name>
    <dbReference type="NCBI Taxonomy" id="2589797"/>
    <lineage>
        <taxon>Bacteria</taxon>
        <taxon>Bacillati</taxon>
        <taxon>Actinomycetota</taxon>
        <taxon>Actinomycetes</taxon>
        <taxon>Micrococcales</taxon>
        <taxon>Bogoriellaceae</taxon>
        <taxon>Georgenia</taxon>
    </lineage>
</organism>
<reference evidence="1 2" key="1">
    <citation type="submission" date="2019-05" db="EMBL/GenBank/DDBJ databases">
        <title>Georgenia *** sp. nov., and Georgenia *** sp. nov., isolated from the intestinal contents of plateau pika (Ochotona curzoniae) in the Qinghai-Tibet plateau of China.</title>
        <authorList>
            <person name="Tian Z."/>
        </authorList>
    </citation>
    <scope>NUCLEOTIDE SEQUENCE [LARGE SCALE GENOMIC DNA]</scope>
    <source>
        <strain evidence="1 2">Z443</strain>
    </source>
</reference>
<dbReference type="EMBL" id="CP040915">
    <property type="protein sequence ID" value="QDC24838.1"/>
    <property type="molecule type" value="Genomic_DNA"/>
</dbReference>
<proteinExistence type="predicted"/>